<dbReference type="Proteomes" id="UP000075886">
    <property type="component" value="Unassembled WGS sequence"/>
</dbReference>
<protein>
    <submittedName>
        <fullName evidence="2">Uncharacterized protein</fullName>
    </submittedName>
</protein>
<dbReference type="VEuPathDB" id="VectorBase:AFAF003071"/>
<reference evidence="3" key="1">
    <citation type="submission" date="2014-01" db="EMBL/GenBank/DDBJ databases">
        <title>The Genome Sequence of Anopheles farauti FAR1 (V2).</title>
        <authorList>
            <consortium name="The Broad Institute Genomics Platform"/>
            <person name="Neafsey D.E."/>
            <person name="Besansky N."/>
            <person name="Howell P."/>
            <person name="Walton C."/>
            <person name="Young S.K."/>
            <person name="Zeng Q."/>
            <person name="Gargeya S."/>
            <person name="Fitzgerald M."/>
            <person name="Haas B."/>
            <person name="Abouelleil A."/>
            <person name="Allen A.W."/>
            <person name="Alvarado L."/>
            <person name="Arachchi H.M."/>
            <person name="Berlin A.M."/>
            <person name="Chapman S.B."/>
            <person name="Gainer-Dewar J."/>
            <person name="Goldberg J."/>
            <person name="Griggs A."/>
            <person name="Gujja S."/>
            <person name="Hansen M."/>
            <person name="Howarth C."/>
            <person name="Imamovic A."/>
            <person name="Ireland A."/>
            <person name="Larimer J."/>
            <person name="McCowan C."/>
            <person name="Murphy C."/>
            <person name="Pearson M."/>
            <person name="Poon T.W."/>
            <person name="Priest M."/>
            <person name="Roberts A."/>
            <person name="Saif S."/>
            <person name="Shea T."/>
            <person name="Sisk P."/>
            <person name="Sykes S."/>
            <person name="Wortman J."/>
            <person name="Nusbaum C."/>
            <person name="Birren B."/>
        </authorList>
    </citation>
    <scope>NUCLEOTIDE SEQUENCE [LARGE SCALE GENOMIC DNA]</scope>
    <source>
        <strain evidence="3">FAR1</strain>
    </source>
</reference>
<reference evidence="2" key="2">
    <citation type="submission" date="2020-05" db="UniProtKB">
        <authorList>
            <consortium name="EnsemblMetazoa"/>
        </authorList>
    </citation>
    <scope>IDENTIFICATION</scope>
    <source>
        <strain evidence="2">FAR1</strain>
    </source>
</reference>
<feature type="compositionally biased region" description="Basic and acidic residues" evidence="1">
    <location>
        <begin position="23"/>
        <end position="33"/>
    </location>
</feature>
<name>A0A182Q4S7_9DIPT</name>
<feature type="region of interest" description="Disordered" evidence="1">
    <location>
        <begin position="1"/>
        <end position="50"/>
    </location>
</feature>
<feature type="compositionally biased region" description="Low complexity" evidence="1">
    <location>
        <begin position="1"/>
        <end position="13"/>
    </location>
</feature>
<dbReference type="EnsemblMetazoa" id="AFAF003071-RA">
    <property type="protein sequence ID" value="AFAF003071-PA"/>
    <property type="gene ID" value="AFAF003071"/>
</dbReference>
<dbReference type="AlphaFoldDB" id="A0A182Q4S7"/>
<keyword evidence="3" id="KW-1185">Reference proteome</keyword>
<organism evidence="2 3">
    <name type="scientific">Anopheles farauti</name>
    <dbReference type="NCBI Taxonomy" id="69004"/>
    <lineage>
        <taxon>Eukaryota</taxon>
        <taxon>Metazoa</taxon>
        <taxon>Ecdysozoa</taxon>
        <taxon>Arthropoda</taxon>
        <taxon>Hexapoda</taxon>
        <taxon>Insecta</taxon>
        <taxon>Pterygota</taxon>
        <taxon>Neoptera</taxon>
        <taxon>Endopterygota</taxon>
        <taxon>Diptera</taxon>
        <taxon>Nematocera</taxon>
        <taxon>Culicoidea</taxon>
        <taxon>Culicidae</taxon>
        <taxon>Anophelinae</taxon>
        <taxon>Anopheles</taxon>
    </lineage>
</organism>
<feature type="compositionally biased region" description="Low complexity" evidence="1">
    <location>
        <begin position="228"/>
        <end position="241"/>
    </location>
</feature>
<accession>A0A182Q4S7</accession>
<sequence length="529" mass="56808">MTAHATATNTGATYSSSSGCSAHDAHTTRDTTLARKSNAVHNARPGRARAGRAEQMVMHRGVRQRVLWMLRHRRANECCRRRCSRRGAERISVPAPVVVIAVVPANDPVPAFPGAFRSGRRCTCGVFLLPAVEILASDDLAGDEDDGGDDDDDDGLLAALICCCCADDEEEVPLTGSWSKLSKRSSSPLRWNVRRIPGRWQSSRCDWSSVPTCGEGCRASTLMPLSERCSSTSASSSEEPSSSPPPLPRRNESSSTVTRFRRIPIGGRGGCGDRSAATLDATVGIARLEREEADFMTGDPLRNRKPSSAITGEEGDARNRFDGDCFLGGARGATSFTGGSGSDGVAICLALAAARRSEAALPKQTFHHCLVMAVPLPPPPLAVATAPELPPVAFVAPNRTDDFAEPLSPAVILLEYFPTRILRSQQITFQAQPYTKKTHHQHRLKASSRCSASSQFQQNGLSKPTQATAACADGYVSSADFGAWSNMRVVPVRGRADNMPECTTTTTTTLFPIRIADLSPQRTSQNRTN</sequence>
<evidence type="ECO:0000313" key="3">
    <source>
        <dbReference type="Proteomes" id="UP000075886"/>
    </source>
</evidence>
<feature type="region of interest" description="Disordered" evidence="1">
    <location>
        <begin position="228"/>
        <end position="272"/>
    </location>
</feature>
<dbReference type="EMBL" id="AXCN02000591">
    <property type="status" value="NOT_ANNOTATED_CDS"/>
    <property type="molecule type" value="Genomic_DNA"/>
</dbReference>
<proteinExistence type="predicted"/>
<evidence type="ECO:0000313" key="2">
    <source>
        <dbReference type="EnsemblMetazoa" id="AFAF003071-PA"/>
    </source>
</evidence>
<evidence type="ECO:0000256" key="1">
    <source>
        <dbReference type="SAM" id="MobiDB-lite"/>
    </source>
</evidence>